<dbReference type="AlphaFoldDB" id="A0A9W7GB58"/>
<name>A0A9W7GB58_9STRA</name>
<protein>
    <recommendedName>
        <fullName evidence="4">Ubiquitin-like domain-containing protein</fullName>
    </recommendedName>
</protein>
<proteinExistence type="predicted"/>
<reference evidence="3" key="1">
    <citation type="journal article" date="2023" name="Commun. Biol.">
        <title>Genome analysis of Parmales, the sister group of diatoms, reveals the evolutionary specialization of diatoms from phago-mixotrophs to photoautotrophs.</title>
        <authorList>
            <person name="Ban H."/>
            <person name="Sato S."/>
            <person name="Yoshikawa S."/>
            <person name="Yamada K."/>
            <person name="Nakamura Y."/>
            <person name="Ichinomiya M."/>
            <person name="Sato N."/>
            <person name="Blanc-Mathieu R."/>
            <person name="Endo H."/>
            <person name="Kuwata A."/>
            <person name="Ogata H."/>
        </authorList>
    </citation>
    <scope>NUCLEOTIDE SEQUENCE [LARGE SCALE GENOMIC DNA]</scope>
</reference>
<sequence length="575" mass="64022">MSFLETMFARAAHGDLDVSAGGDDSITYDVPPGQLKIPLHNPRSYLLSMRTKARSNERKFPRQFDAQVDSVALSKGVGHTLVRTLGPMKFVVQKHHTGRQFVVKVGDGRTCTCPECYIGDGSVSGEGKVSGGPKRVCSATLFVLLKVLQIPKESPLIFRKVWRDDEMRRVLQCQGDQRRHLIEQNRTKPFSMEVLETQTELRYEDEYDRRYGYEGFSEKDLKTMGGTYGLDASLDKGPVFTVQNMKEGEIAREASHMASYDGSRGDAIIAMESVDAMYVPPKNRVFSKLRDDEVARGSFESVVSGSGGGERSVRSGRSGRSGRTGRSERTGTLPDVASPTTKSPSHSRMSPTISVFSDEFSEAGNDDDSTASGTTTTSTASTLDTFNVEYPFYIEGGRKVVAQGCIMAPGVKIRHPSLLHSKHFVKQIKEFLYVWDTTRGKKDKAFLASNIRKLWVQNSMFKTWASHVHNRNEARAKKLKHARIRLSVVMQNGATVGVRLSPLCTGREVCTAALKKRQMVNYHARKRGKDMCLLFQGDYIDGRRTMLDAGVSDRSTLCMTFDSLQVNRKTREGVT</sequence>
<feature type="compositionally biased region" description="Polar residues" evidence="1">
    <location>
        <begin position="338"/>
        <end position="351"/>
    </location>
</feature>
<evidence type="ECO:0000256" key="1">
    <source>
        <dbReference type="SAM" id="MobiDB-lite"/>
    </source>
</evidence>
<feature type="compositionally biased region" description="Acidic residues" evidence="1">
    <location>
        <begin position="359"/>
        <end position="369"/>
    </location>
</feature>
<dbReference type="EMBL" id="BRYA01000170">
    <property type="protein sequence ID" value="GMI42365.1"/>
    <property type="molecule type" value="Genomic_DNA"/>
</dbReference>
<feature type="region of interest" description="Disordered" evidence="1">
    <location>
        <begin position="300"/>
        <end position="351"/>
    </location>
</feature>
<accession>A0A9W7GB58</accession>
<organism evidence="2 3">
    <name type="scientific">Triparma columacea</name>
    <dbReference type="NCBI Taxonomy" id="722753"/>
    <lineage>
        <taxon>Eukaryota</taxon>
        <taxon>Sar</taxon>
        <taxon>Stramenopiles</taxon>
        <taxon>Ochrophyta</taxon>
        <taxon>Bolidophyceae</taxon>
        <taxon>Parmales</taxon>
        <taxon>Triparmaceae</taxon>
        <taxon>Triparma</taxon>
    </lineage>
</organism>
<dbReference type="OrthoDB" id="2122982at2759"/>
<dbReference type="Proteomes" id="UP001165065">
    <property type="component" value="Unassembled WGS sequence"/>
</dbReference>
<comment type="caution">
    <text evidence="2">The sequence shown here is derived from an EMBL/GenBank/DDBJ whole genome shotgun (WGS) entry which is preliminary data.</text>
</comment>
<feature type="region of interest" description="Disordered" evidence="1">
    <location>
        <begin position="359"/>
        <end position="378"/>
    </location>
</feature>
<keyword evidence="3" id="KW-1185">Reference proteome</keyword>
<evidence type="ECO:0000313" key="3">
    <source>
        <dbReference type="Proteomes" id="UP001165065"/>
    </source>
</evidence>
<gene>
    <name evidence="2" type="ORF">TrCOL_g8865</name>
</gene>
<evidence type="ECO:0000313" key="2">
    <source>
        <dbReference type="EMBL" id="GMI42365.1"/>
    </source>
</evidence>
<evidence type="ECO:0008006" key="4">
    <source>
        <dbReference type="Google" id="ProtNLM"/>
    </source>
</evidence>